<organism evidence="1">
    <name type="scientific">Arundo donax</name>
    <name type="common">Giant reed</name>
    <name type="synonym">Donax arundinaceus</name>
    <dbReference type="NCBI Taxonomy" id="35708"/>
    <lineage>
        <taxon>Eukaryota</taxon>
        <taxon>Viridiplantae</taxon>
        <taxon>Streptophyta</taxon>
        <taxon>Embryophyta</taxon>
        <taxon>Tracheophyta</taxon>
        <taxon>Spermatophyta</taxon>
        <taxon>Magnoliopsida</taxon>
        <taxon>Liliopsida</taxon>
        <taxon>Poales</taxon>
        <taxon>Poaceae</taxon>
        <taxon>PACMAD clade</taxon>
        <taxon>Arundinoideae</taxon>
        <taxon>Arundineae</taxon>
        <taxon>Arundo</taxon>
    </lineage>
</organism>
<reference evidence="1" key="2">
    <citation type="journal article" date="2015" name="Data Brief">
        <title>Shoot transcriptome of the giant reed, Arundo donax.</title>
        <authorList>
            <person name="Barrero R.A."/>
            <person name="Guerrero F.D."/>
            <person name="Moolhuijzen P."/>
            <person name="Goolsby J.A."/>
            <person name="Tidwell J."/>
            <person name="Bellgard S.E."/>
            <person name="Bellgard M.I."/>
        </authorList>
    </citation>
    <scope>NUCLEOTIDE SEQUENCE</scope>
    <source>
        <tissue evidence="1">Shoot tissue taken approximately 20 cm above the soil surface</tissue>
    </source>
</reference>
<name>A0A0A9FKS2_ARUDO</name>
<dbReference type="EMBL" id="GBRH01184954">
    <property type="protein sequence ID" value="JAE12942.1"/>
    <property type="molecule type" value="Transcribed_RNA"/>
</dbReference>
<accession>A0A0A9FKS2</accession>
<protein>
    <submittedName>
        <fullName evidence="1">Uncharacterized protein</fullName>
    </submittedName>
</protein>
<dbReference type="AlphaFoldDB" id="A0A0A9FKS2"/>
<reference evidence="1" key="1">
    <citation type="submission" date="2014-09" db="EMBL/GenBank/DDBJ databases">
        <authorList>
            <person name="Magalhaes I.L.F."/>
            <person name="Oliveira U."/>
            <person name="Santos F.R."/>
            <person name="Vidigal T.H.D.A."/>
            <person name="Brescovit A.D."/>
            <person name="Santos A.J."/>
        </authorList>
    </citation>
    <scope>NUCLEOTIDE SEQUENCE</scope>
    <source>
        <tissue evidence="1">Shoot tissue taken approximately 20 cm above the soil surface</tissue>
    </source>
</reference>
<sequence length="34" mass="3921">MTRHCCSNEMQNNKLMLELTYLLKYGNDLGIESG</sequence>
<proteinExistence type="predicted"/>
<evidence type="ECO:0000313" key="1">
    <source>
        <dbReference type="EMBL" id="JAE12942.1"/>
    </source>
</evidence>